<evidence type="ECO:0000313" key="2">
    <source>
        <dbReference type="Proteomes" id="UP001501183"/>
    </source>
</evidence>
<protein>
    <submittedName>
        <fullName evidence="1">Uncharacterized protein</fullName>
    </submittedName>
</protein>
<reference evidence="2" key="1">
    <citation type="journal article" date="2019" name="Int. J. Syst. Evol. Microbiol.">
        <title>The Global Catalogue of Microorganisms (GCM) 10K type strain sequencing project: providing services to taxonomists for standard genome sequencing and annotation.</title>
        <authorList>
            <consortium name="The Broad Institute Genomics Platform"/>
            <consortium name="The Broad Institute Genome Sequencing Center for Infectious Disease"/>
            <person name="Wu L."/>
            <person name="Ma J."/>
        </authorList>
    </citation>
    <scope>NUCLEOTIDE SEQUENCE [LARGE SCALE GENOMIC DNA]</scope>
    <source>
        <strain evidence="2">JCM 32206</strain>
    </source>
</reference>
<comment type="caution">
    <text evidence="1">The sequence shown here is derived from an EMBL/GenBank/DDBJ whole genome shotgun (WGS) entry which is preliminary data.</text>
</comment>
<name>A0ABP8PQI3_9NOCA</name>
<sequence>MPLGFITDDTTNDDSNGGAPTGAILALLRLLTSSVSTGSGATSQVG</sequence>
<proteinExistence type="predicted"/>
<organism evidence="1 2">
    <name type="scientific">Rhodococcus olei</name>
    <dbReference type="NCBI Taxonomy" id="2161675"/>
    <lineage>
        <taxon>Bacteria</taxon>
        <taxon>Bacillati</taxon>
        <taxon>Actinomycetota</taxon>
        <taxon>Actinomycetes</taxon>
        <taxon>Mycobacteriales</taxon>
        <taxon>Nocardiaceae</taxon>
        <taxon>Rhodococcus</taxon>
    </lineage>
</organism>
<keyword evidence="2" id="KW-1185">Reference proteome</keyword>
<evidence type="ECO:0000313" key="1">
    <source>
        <dbReference type="EMBL" id="GAA4489472.1"/>
    </source>
</evidence>
<dbReference type="RefSeq" id="WP_345352338.1">
    <property type="nucleotide sequence ID" value="NZ_BAABFB010000075.1"/>
</dbReference>
<accession>A0ABP8PQI3</accession>
<gene>
    <name evidence="1" type="ORF">GCM10023094_51150</name>
</gene>
<dbReference type="EMBL" id="BAABFB010000075">
    <property type="protein sequence ID" value="GAA4489472.1"/>
    <property type="molecule type" value="Genomic_DNA"/>
</dbReference>
<dbReference type="Proteomes" id="UP001501183">
    <property type="component" value="Unassembled WGS sequence"/>
</dbReference>